<organism evidence="1 2">
    <name type="scientific">Rubroshorea leprosula</name>
    <dbReference type="NCBI Taxonomy" id="152421"/>
    <lineage>
        <taxon>Eukaryota</taxon>
        <taxon>Viridiplantae</taxon>
        <taxon>Streptophyta</taxon>
        <taxon>Embryophyta</taxon>
        <taxon>Tracheophyta</taxon>
        <taxon>Spermatophyta</taxon>
        <taxon>Magnoliopsida</taxon>
        <taxon>eudicotyledons</taxon>
        <taxon>Gunneridae</taxon>
        <taxon>Pentapetalae</taxon>
        <taxon>rosids</taxon>
        <taxon>malvids</taxon>
        <taxon>Malvales</taxon>
        <taxon>Dipterocarpaceae</taxon>
        <taxon>Rubroshorea</taxon>
    </lineage>
</organism>
<name>A0AAV5HVJ1_9ROSI</name>
<evidence type="ECO:0000313" key="1">
    <source>
        <dbReference type="EMBL" id="GKU89717.1"/>
    </source>
</evidence>
<reference evidence="1 2" key="1">
    <citation type="journal article" date="2021" name="Commun. Biol.">
        <title>The genome of Shorea leprosula (Dipterocarpaceae) highlights the ecological relevance of drought in aseasonal tropical rainforests.</title>
        <authorList>
            <person name="Ng K.K.S."/>
            <person name="Kobayashi M.J."/>
            <person name="Fawcett J.A."/>
            <person name="Hatakeyama M."/>
            <person name="Paape T."/>
            <person name="Ng C.H."/>
            <person name="Ang C.C."/>
            <person name="Tnah L.H."/>
            <person name="Lee C.T."/>
            <person name="Nishiyama T."/>
            <person name="Sese J."/>
            <person name="O'Brien M.J."/>
            <person name="Copetti D."/>
            <person name="Mohd Noor M.I."/>
            <person name="Ong R.C."/>
            <person name="Putra M."/>
            <person name="Sireger I.Z."/>
            <person name="Indrioko S."/>
            <person name="Kosugi Y."/>
            <person name="Izuno A."/>
            <person name="Isagi Y."/>
            <person name="Lee S.L."/>
            <person name="Shimizu K.K."/>
        </authorList>
    </citation>
    <scope>NUCLEOTIDE SEQUENCE [LARGE SCALE GENOMIC DNA]</scope>
    <source>
        <strain evidence="1">214</strain>
    </source>
</reference>
<sequence>MNRISGEVQFSFPTFCNRFVVANLSENNFGGRIDDGFDGHRNL</sequence>
<dbReference type="EMBL" id="BPVZ01000003">
    <property type="protein sequence ID" value="GKU89717.1"/>
    <property type="molecule type" value="Genomic_DNA"/>
</dbReference>
<dbReference type="Proteomes" id="UP001054252">
    <property type="component" value="Unassembled WGS sequence"/>
</dbReference>
<keyword evidence="2" id="KW-1185">Reference proteome</keyword>
<protein>
    <submittedName>
        <fullName evidence="1">Uncharacterized protein</fullName>
    </submittedName>
</protein>
<accession>A0AAV5HVJ1</accession>
<evidence type="ECO:0000313" key="2">
    <source>
        <dbReference type="Proteomes" id="UP001054252"/>
    </source>
</evidence>
<proteinExistence type="predicted"/>
<comment type="caution">
    <text evidence="1">The sequence shown here is derived from an EMBL/GenBank/DDBJ whole genome shotgun (WGS) entry which is preliminary data.</text>
</comment>
<gene>
    <name evidence="1" type="ORF">SLEP1_g3818</name>
</gene>
<dbReference type="AlphaFoldDB" id="A0AAV5HVJ1"/>